<evidence type="ECO:0008006" key="6">
    <source>
        <dbReference type="Google" id="ProtNLM"/>
    </source>
</evidence>
<evidence type="ECO:0000313" key="4">
    <source>
        <dbReference type="EMBL" id="OGF27441.1"/>
    </source>
</evidence>
<name>A0A1F5SMI2_9BACT</name>
<dbReference type="SUPFAM" id="SSF53756">
    <property type="entry name" value="UDP-Glycosyltransferase/glycogen phosphorylase"/>
    <property type="match status" value="1"/>
</dbReference>
<dbReference type="InterPro" id="IPR001296">
    <property type="entry name" value="Glyco_trans_1"/>
</dbReference>
<dbReference type="EMBL" id="MFGB01000008">
    <property type="protein sequence ID" value="OGF27441.1"/>
    <property type="molecule type" value="Genomic_DNA"/>
</dbReference>
<feature type="domain" description="Glycosyl transferase family 1" evidence="2">
    <location>
        <begin position="208"/>
        <end position="360"/>
    </location>
</feature>
<dbReference type="GO" id="GO:0016757">
    <property type="term" value="F:glycosyltransferase activity"/>
    <property type="evidence" value="ECO:0007669"/>
    <property type="project" value="InterPro"/>
</dbReference>
<dbReference type="Proteomes" id="UP000178367">
    <property type="component" value="Unassembled WGS sequence"/>
</dbReference>
<dbReference type="Pfam" id="PF00534">
    <property type="entry name" value="Glycos_transf_1"/>
    <property type="match status" value="1"/>
</dbReference>
<dbReference type="CDD" id="cd03809">
    <property type="entry name" value="GT4_MtfB-like"/>
    <property type="match status" value="1"/>
</dbReference>
<evidence type="ECO:0000259" key="2">
    <source>
        <dbReference type="Pfam" id="PF00534"/>
    </source>
</evidence>
<evidence type="ECO:0000259" key="3">
    <source>
        <dbReference type="Pfam" id="PF13439"/>
    </source>
</evidence>
<dbReference type="Gene3D" id="3.40.50.2000">
    <property type="entry name" value="Glycogen Phosphorylase B"/>
    <property type="match status" value="2"/>
</dbReference>
<feature type="domain" description="Glycosyltransferase subfamily 4-like N-terminal" evidence="3">
    <location>
        <begin position="26"/>
        <end position="186"/>
    </location>
</feature>
<dbReference type="PANTHER" id="PTHR46401:SF2">
    <property type="entry name" value="GLYCOSYLTRANSFERASE WBBK-RELATED"/>
    <property type="match status" value="1"/>
</dbReference>
<dbReference type="AlphaFoldDB" id="A0A1F5SMI2"/>
<reference evidence="4 5" key="1">
    <citation type="journal article" date="2016" name="Nat. Commun.">
        <title>Thousands of microbial genomes shed light on interconnected biogeochemical processes in an aquifer system.</title>
        <authorList>
            <person name="Anantharaman K."/>
            <person name="Brown C.T."/>
            <person name="Hug L.A."/>
            <person name="Sharon I."/>
            <person name="Castelle C.J."/>
            <person name="Probst A.J."/>
            <person name="Thomas B.C."/>
            <person name="Singh A."/>
            <person name="Wilkins M.J."/>
            <person name="Karaoz U."/>
            <person name="Brodie E.L."/>
            <person name="Williams K.H."/>
            <person name="Hubbard S.S."/>
            <person name="Banfield J.F."/>
        </authorList>
    </citation>
    <scope>NUCLEOTIDE SEQUENCE [LARGE SCALE GENOMIC DNA]</scope>
</reference>
<dbReference type="PANTHER" id="PTHR46401">
    <property type="entry name" value="GLYCOSYLTRANSFERASE WBBK-RELATED"/>
    <property type="match status" value="1"/>
</dbReference>
<accession>A0A1F5SMI2</accession>
<sequence>MDKGYVDKKTKRIGIDARFYGPTGKGLGRYTKEIVDRVLAADSINEFVVFLYKENFTEFTFAGPRIKKVLVKARWYSFAEQLLMPYLIRREKLDLMHFPHFNVPLVCPAKFVVTIHDLILTRHPTQRATTLNPIFYKIKYFVYKVIIKSAIKRAEKIIAVSRFTKNDIIDQFKVDKERITVTLEGIASEFKDDLKKNDKNVLLRYNIKEPYLLYVGNAYPHKNLEWLIRVFTAIRRENPALHLVLVGKDDYFYSRLKKIAEKIESGHILFPGYIPDSDLGAVYRLSSAYVFPSLYEGFGLPPLEAMANGCPVISSNRTSMPEILGEAALYFDPENRDEMIRQVDRVISDQYLRQTLINKGFGQAKKYSWDHCARQTLEIYYQVLL</sequence>
<comment type="caution">
    <text evidence="4">The sequence shown here is derived from an EMBL/GenBank/DDBJ whole genome shotgun (WGS) entry which is preliminary data.</text>
</comment>
<evidence type="ECO:0000256" key="1">
    <source>
        <dbReference type="ARBA" id="ARBA00022679"/>
    </source>
</evidence>
<dbReference type="Pfam" id="PF13439">
    <property type="entry name" value="Glyco_transf_4"/>
    <property type="match status" value="1"/>
</dbReference>
<evidence type="ECO:0000313" key="5">
    <source>
        <dbReference type="Proteomes" id="UP000178367"/>
    </source>
</evidence>
<proteinExistence type="predicted"/>
<dbReference type="STRING" id="1797994.A2227_02365"/>
<dbReference type="FunFam" id="3.40.50.2000:FF:000119">
    <property type="entry name" value="Glycosyl transferase group 1"/>
    <property type="match status" value="1"/>
</dbReference>
<organism evidence="4 5">
    <name type="scientific">Candidatus Falkowbacteria bacterium RIFOXYA2_FULL_47_19</name>
    <dbReference type="NCBI Taxonomy" id="1797994"/>
    <lineage>
        <taxon>Bacteria</taxon>
        <taxon>Candidatus Falkowiibacteriota</taxon>
    </lineage>
</organism>
<protein>
    <recommendedName>
        <fullName evidence="6">Glycosyl transferase family 1</fullName>
    </recommendedName>
</protein>
<dbReference type="GO" id="GO:0009103">
    <property type="term" value="P:lipopolysaccharide biosynthetic process"/>
    <property type="evidence" value="ECO:0007669"/>
    <property type="project" value="TreeGrafter"/>
</dbReference>
<gene>
    <name evidence="4" type="ORF">A2227_02365</name>
</gene>
<keyword evidence="1" id="KW-0808">Transferase</keyword>
<dbReference type="InterPro" id="IPR028098">
    <property type="entry name" value="Glyco_trans_4-like_N"/>
</dbReference>